<dbReference type="EMBL" id="CCJX01000069">
    <property type="protein sequence ID" value="CDT18652.1"/>
    <property type="molecule type" value="Genomic_DNA"/>
</dbReference>
<accession>A0ABM9QR62</accession>
<evidence type="ECO:0000313" key="1">
    <source>
        <dbReference type="EMBL" id="CDT18652.1"/>
    </source>
</evidence>
<sequence length="56" mass="6376">MALAYVFVPSDFKPREVDYSFTQQSHTTPSGVVTLYKKNINHNPFFPQSVSLQTVI</sequence>
<keyword evidence="2" id="KW-1185">Reference proteome</keyword>
<evidence type="ECO:0000313" key="2">
    <source>
        <dbReference type="Proteomes" id="UP000049077"/>
    </source>
</evidence>
<gene>
    <name evidence="1" type="ORF">VCR4J5_1600030</name>
</gene>
<protein>
    <submittedName>
        <fullName evidence="1">Uncharacterized protein</fullName>
    </submittedName>
</protein>
<comment type="caution">
    <text evidence="1">The sequence shown here is derived from an EMBL/GenBank/DDBJ whole genome shotgun (WGS) entry which is preliminary data.</text>
</comment>
<dbReference type="Proteomes" id="UP000049077">
    <property type="component" value="Unassembled WGS sequence"/>
</dbReference>
<name>A0ABM9QR62_9VIBR</name>
<proteinExistence type="predicted"/>
<reference evidence="1 2" key="1">
    <citation type="submission" date="2014-06" db="EMBL/GenBank/DDBJ databases">
        <authorList>
            <person name="Le Roux F."/>
        </authorList>
    </citation>
    <scope>NUCLEOTIDE SEQUENCE [LARGE SCALE GENOMIC DNA]</scope>
    <source>
        <strain evidence="1 2">J5-4</strain>
    </source>
</reference>
<organism evidence="1 2">
    <name type="scientific">Vibrio crassostreae</name>
    <dbReference type="NCBI Taxonomy" id="246167"/>
    <lineage>
        <taxon>Bacteria</taxon>
        <taxon>Pseudomonadati</taxon>
        <taxon>Pseudomonadota</taxon>
        <taxon>Gammaproteobacteria</taxon>
        <taxon>Vibrionales</taxon>
        <taxon>Vibrionaceae</taxon>
        <taxon>Vibrio</taxon>
    </lineage>
</organism>